<accession>C7ZN19</accession>
<dbReference type="VEuPathDB" id="FungiDB:NECHADRAFT_88976"/>
<dbReference type="RefSeq" id="XP_003040304.1">
    <property type="nucleotide sequence ID" value="XM_003040258.1"/>
</dbReference>
<organism evidence="1 2">
    <name type="scientific">Fusarium vanettenii (strain ATCC MYA-4622 / CBS 123669 / FGSC 9596 / NRRL 45880 / 77-13-4)</name>
    <name type="common">Fusarium solani subsp. pisi</name>
    <dbReference type="NCBI Taxonomy" id="660122"/>
    <lineage>
        <taxon>Eukaryota</taxon>
        <taxon>Fungi</taxon>
        <taxon>Dikarya</taxon>
        <taxon>Ascomycota</taxon>
        <taxon>Pezizomycotina</taxon>
        <taxon>Sordariomycetes</taxon>
        <taxon>Hypocreomycetidae</taxon>
        <taxon>Hypocreales</taxon>
        <taxon>Nectriaceae</taxon>
        <taxon>Fusarium</taxon>
        <taxon>Fusarium solani species complex</taxon>
        <taxon>Fusarium vanettenii</taxon>
    </lineage>
</organism>
<reference evidence="1 2" key="1">
    <citation type="journal article" date="2009" name="PLoS Genet.">
        <title>The genome of Nectria haematococca: contribution of supernumerary chromosomes to gene expansion.</title>
        <authorList>
            <person name="Coleman J.J."/>
            <person name="Rounsley S.D."/>
            <person name="Rodriguez-Carres M."/>
            <person name="Kuo A."/>
            <person name="Wasmann C.C."/>
            <person name="Grimwood J."/>
            <person name="Schmutz J."/>
            <person name="Taga M."/>
            <person name="White G.J."/>
            <person name="Zhou S."/>
            <person name="Schwartz D.C."/>
            <person name="Freitag M."/>
            <person name="Ma L.J."/>
            <person name="Danchin E.G."/>
            <person name="Henrissat B."/>
            <person name="Coutinho P.M."/>
            <person name="Nelson D.R."/>
            <person name="Straney D."/>
            <person name="Napoli C.A."/>
            <person name="Barker B.M."/>
            <person name="Gribskov M."/>
            <person name="Rep M."/>
            <person name="Kroken S."/>
            <person name="Molnar I."/>
            <person name="Rensing C."/>
            <person name="Kennell J.C."/>
            <person name="Zamora J."/>
            <person name="Farman M.L."/>
            <person name="Selker E.U."/>
            <person name="Salamov A."/>
            <person name="Shapiro H."/>
            <person name="Pangilinan J."/>
            <person name="Lindquist E."/>
            <person name="Lamers C."/>
            <person name="Grigoriev I.V."/>
            <person name="Geiser D.M."/>
            <person name="Covert S.F."/>
            <person name="Temporini E."/>
            <person name="Vanetten H.D."/>
        </authorList>
    </citation>
    <scope>NUCLEOTIDE SEQUENCE [LARGE SCALE GENOMIC DNA]</scope>
    <source>
        <strain evidence="2">ATCC MYA-4622 / CBS 123669 / FGSC 9596 / NRRL 45880 / 77-13-4</strain>
    </source>
</reference>
<gene>
    <name evidence="1" type="ORF">NECHADRAFT_88976</name>
</gene>
<dbReference type="AlphaFoldDB" id="C7ZN19"/>
<keyword evidence="2" id="KW-1185">Reference proteome</keyword>
<dbReference type="GeneID" id="9678718"/>
<dbReference type="Proteomes" id="UP000005206">
    <property type="component" value="Unassembled WGS sequence"/>
</dbReference>
<dbReference type="EMBL" id="GG698961">
    <property type="protein sequence ID" value="EEU34591.1"/>
    <property type="molecule type" value="Genomic_DNA"/>
</dbReference>
<name>C7ZN19_FUSV7</name>
<dbReference type="KEGG" id="nhe:NECHADRAFT_88976"/>
<proteinExistence type="predicted"/>
<evidence type="ECO:0000313" key="1">
    <source>
        <dbReference type="EMBL" id="EEU34591.1"/>
    </source>
</evidence>
<dbReference type="HOGENOM" id="CLU_2264436_0_0_1"/>
<protein>
    <submittedName>
        <fullName evidence="1">Uncharacterized protein</fullName>
    </submittedName>
</protein>
<sequence>MDDAHGNALHSYIGRSKALMINTACLDEKMILSEGTDPRNSSFCLRPSIVVTTTYLVGQRATGPTVRAEYLGTCRILIDLKGLYTASSAARLYLYILLVYEDY</sequence>
<dbReference type="InParanoid" id="C7ZN19"/>
<evidence type="ECO:0000313" key="2">
    <source>
        <dbReference type="Proteomes" id="UP000005206"/>
    </source>
</evidence>